<keyword evidence="3" id="KW-1185">Reference proteome</keyword>
<evidence type="ECO:0000256" key="1">
    <source>
        <dbReference type="SAM" id="Phobius"/>
    </source>
</evidence>
<sequence>MPLLGYYIFVDENGDSQGASELSSDILLPKTDTVAPVEIVQQVWGSWPYVVYAVICLGWLLSPVIRKHDKAGAFSLFVFLATVVLFNLLPFFTPHFWVALVVGAFVAFILIVIRWQQEDEPSTGGIYSVMFGLYFGGFIVASTVRGIL</sequence>
<keyword evidence="1" id="KW-0472">Membrane</keyword>
<keyword evidence="1" id="KW-0812">Transmembrane</keyword>
<evidence type="ECO:0000313" key="2">
    <source>
        <dbReference type="EMBL" id="RCU50443.1"/>
    </source>
</evidence>
<dbReference type="AlphaFoldDB" id="A0A368NKP9"/>
<gene>
    <name evidence="2" type="ORF">DU002_08450</name>
</gene>
<name>A0A368NKP9_9GAMM</name>
<protein>
    <submittedName>
        <fullName evidence="2">Uncharacterized protein</fullName>
    </submittedName>
</protein>
<feature type="transmembrane region" description="Helical" evidence="1">
    <location>
        <begin position="71"/>
        <end position="89"/>
    </location>
</feature>
<reference evidence="2 3" key="1">
    <citation type="submission" date="2018-07" db="EMBL/GenBank/DDBJ databases">
        <title>Corallincola holothuriorum sp. nov., a new facultative anaerobe isolated from sea cucumber Apostichopus japonicus.</title>
        <authorList>
            <person name="Xia H."/>
        </authorList>
    </citation>
    <scope>NUCLEOTIDE SEQUENCE [LARGE SCALE GENOMIC DNA]</scope>
    <source>
        <strain evidence="2 3">C4</strain>
    </source>
</reference>
<proteinExistence type="predicted"/>
<dbReference type="EMBL" id="QPID01000004">
    <property type="protein sequence ID" value="RCU50443.1"/>
    <property type="molecule type" value="Genomic_DNA"/>
</dbReference>
<feature type="transmembrane region" description="Helical" evidence="1">
    <location>
        <begin position="95"/>
        <end position="113"/>
    </location>
</feature>
<comment type="caution">
    <text evidence="2">The sequence shown here is derived from an EMBL/GenBank/DDBJ whole genome shotgun (WGS) entry which is preliminary data.</text>
</comment>
<dbReference type="RefSeq" id="WP_114337932.1">
    <property type="nucleotide sequence ID" value="NZ_QPID01000004.1"/>
</dbReference>
<evidence type="ECO:0000313" key="3">
    <source>
        <dbReference type="Proteomes" id="UP000252558"/>
    </source>
</evidence>
<organism evidence="2 3">
    <name type="scientific">Corallincola holothuriorum</name>
    <dbReference type="NCBI Taxonomy" id="2282215"/>
    <lineage>
        <taxon>Bacteria</taxon>
        <taxon>Pseudomonadati</taxon>
        <taxon>Pseudomonadota</taxon>
        <taxon>Gammaproteobacteria</taxon>
        <taxon>Alteromonadales</taxon>
        <taxon>Psychromonadaceae</taxon>
        <taxon>Corallincola</taxon>
    </lineage>
</organism>
<feature type="transmembrane region" description="Helical" evidence="1">
    <location>
        <begin position="125"/>
        <end position="147"/>
    </location>
</feature>
<accession>A0A368NKP9</accession>
<dbReference type="Proteomes" id="UP000252558">
    <property type="component" value="Unassembled WGS sequence"/>
</dbReference>
<feature type="transmembrane region" description="Helical" evidence="1">
    <location>
        <begin position="46"/>
        <end position="64"/>
    </location>
</feature>
<keyword evidence="1" id="KW-1133">Transmembrane helix</keyword>